<keyword evidence="1" id="KW-0472">Membrane</keyword>
<proteinExistence type="predicted"/>
<name>A0AAW2KMW5_SESRA</name>
<organism evidence="2">
    <name type="scientific">Sesamum radiatum</name>
    <name type="common">Black benniseed</name>
    <dbReference type="NCBI Taxonomy" id="300843"/>
    <lineage>
        <taxon>Eukaryota</taxon>
        <taxon>Viridiplantae</taxon>
        <taxon>Streptophyta</taxon>
        <taxon>Embryophyta</taxon>
        <taxon>Tracheophyta</taxon>
        <taxon>Spermatophyta</taxon>
        <taxon>Magnoliopsida</taxon>
        <taxon>eudicotyledons</taxon>
        <taxon>Gunneridae</taxon>
        <taxon>Pentapetalae</taxon>
        <taxon>asterids</taxon>
        <taxon>lamiids</taxon>
        <taxon>Lamiales</taxon>
        <taxon>Pedaliaceae</taxon>
        <taxon>Sesamum</taxon>
    </lineage>
</organism>
<reference evidence="2" key="1">
    <citation type="submission" date="2020-06" db="EMBL/GenBank/DDBJ databases">
        <authorList>
            <person name="Li T."/>
            <person name="Hu X."/>
            <person name="Zhang T."/>
            <person name="Song X."/>
            <person name="Zhang H."/>
            <person name="Dai N."/>
            <person name="Sheng W."/>
            <person name="Hou X."/>
            <person name="Wei L."/>
        </authorList>
    </citation>
    <scope>NUCLEOTIDE SEQUENCE</scope>
    <source>
        <strain evidence="2">G02</strain>
        <tissue evidence="2">Leaf</tissue>
    </source>
</reference>
<evidence type="ECO:0000313" key="2">
    <source>
        <dbReference type="EMBL" id="KAL0308264.1"/>
    </source>
</evidence>
<keyword evidence="1" id="KW-1133">Transmembrane helix</keyword>
<comment type="caution">
    <text evidence="2">The sequence shown here is derived from an EMBL/GenBank/DDBJ whole genome shotgun (WGS) entry which is preliminary data.</text>
</comment>
<reference evidence="2" key="2">
    <citation type="journal article" date="2024" name="Plant">
        <title>Genomic evolution and insights into agronomic trait innovations of Sesamum species.</title>
        <authorList>
            <person name="Miao H."/>
            <person name="Wang L."/>
            <person name="Qu L."/>
            <person name="Liu H."/>
            <person name="Sun Y."/>
            <person name="Le M."/>
            <person name="Wang Q."/>
            <person name="Wei S."/>
            <person name="Zheng Y."/>
            <person name="Lin W."/>
            <person name="Duan Y."/>
            <person name="Cao H."/>
            <person name="Xiong S."/>
            <person name="Wang X."/>
            <person name="Wei L."/>
            <person name="Li C."/>
            <person name="Ma Q."/>
            <person name="Ju M."/>
            <person name="Zhao R."/>
            <person name="Li G."/>
            <person name="Mu C."/>
            <person name="Tian Q."/>
            <person name="Mei H."/>
            <person name="Zhang T."/>
            <person name="Gao T."/>
            <person name="Zhang H."/>
        </authorList>
    </citation>
    <scope>NUCLEOTIDE SEQUENCE</scope>
    <source>
        <strain evidence="2">G02</strain>
    </source>
</reference>
<sequence>MWIEPIIPPLHISRPERSSLPLLFIDMDKEKKHLSTIANIVIQRCAQKLGSSVDLLIEEFEREWEPQMSGYSRKLVEFCSSKALMVMCGVIDDTITDGSFSRFTFDMMLAWETPSSEEEESYSECIAKESEEKKVAIGTDEQQDDVSLFYSDLMPLLVDREPSAGEDAFVWLGTLVPLVVDMVNGRFTFETLTAPTGNRLHFPAYDKFLKEIDRCIKHLQKQDTPTRIELEDDEFILHVEGTANSQRVVRHIGGTSWPGRLTLTNYALYFEASGVISYENALKLDLSKDVGQNVKPVATGPWGAPLFDKAIVYESSELQEGVVLEFPEMTSSTRRDHWLALVKEVMLLHQFLSKFKVESALEVWEMHARTILGIIRLHAAREMLRISPPVPESFLIFALMDELPKGDYVLQELAESLKKSNSGHPCSASSILRSLNVSRPCMPCVEPQQTSDSIEIIHPENLSSLESAINQAREEAKETDLAKSTAGALKEEGISQSAQVLIGLLKPLQILVSSSQEIVMWERPMTTSMVVITTLIVIYKELIGLAISAFLLWAVAKMLRARRRGSQKSKTRLLSHTNTVMIVMAACAIVLAVIPIKFILMAFLVYGFSMTSKLGKCMQSDQGNRRLKEWWDSIPIVPLEIVD</sequence>
<evidence type="ECO:0000256" key="1">
    <source>
        <dbReference type="SAM" id="Phobius"/>
    </source>
</evidence>
<dbReference type="InterPro" id="IPR006927">
    <property type="entry name" value="DUF639"/>
</dbReference>
<dbReference type="Pfam" id="PF04842">
    <property type="entry name" value="DUF639"/>
    <property type="match status" value="2"/>
</dbReference>
<dbReference type="AlphaFoldDB" id="A0AAW2KMW5"/>
<keyword evidence="1" id="KW-0812">Transmembrane</keyword>
<protein>
    <submittedName>
        <fullName evidence="2">Uncharacterized protein</fullName>
    </submittedName>
</protein>
<feature type="transmembrane region" description="Helical" evidence="1">
    <location>
        <begin position="580"/>
        <end position="606"/>
    </location>
</feature>
<dbReference type="EMBL" id="JACGWJ010000027">
    <property type="protein sequence ID" value="KAL0308264.1"/>
    <property type="molecule type" value="Genomic_DNA"/>
</dbReference>
<dbReference type="PANTHER" id="PTHR31860">
    <property type="entry name" value="HEAT-INDUCIBLE TRANSCRIPTION REPRESSOR (DUF639)-RELATED"/>
    <property type="match status" value="1"/>
</dbReference>
<gene>
    <name evidence="2" type="ORF">Sradi_5768700</name>
</gene>
<dbReference type="PANTHER" id="PTHR31860:SF5">
    <property type="entry name" value="ARGH (DUF639)"/>
    <property type="match status" value="1"/>
</dbReference>
<accession>A0AAW2KMW5</accession>